<evidence type="ECO:0000256" key="1">
    <source>
        <dbReference type="ARBA" id="ARBA00004586"/>
    </source>
</evidence>
<reference evidence="6" key="3">
    <citation type="submission" date="2025-09" db="UniProtKB">
        <authorList>
            <consortium name="Ensembl"/>
        </authorList>
    </citation>
    <scope>IDENTIFICATION</scope>
    <source>
        <strain evidence="6">broiler</strain>
    </source>
</reference>
<dbReference type="GO" id="GO:0005789">
    <property type="term" value="C:endoplasmic reticulum membrane"/>
    <property type="evidence" value="ECO:0007669"/>
    <property type="project" value="UniProtKB-SubCell"/>
</dbReference>
<evidence type="ECO:0000256" key="3">
    <source>
        <dbReference type="ARBA" id="ARBA00037107"/>
    </source>
</evidence>
<dbReference type="Gene3D" id="1.25.40.20">
    <property type="entry name" value="Ankyrin repeat-containing domain"/>
    <property type="match status" value="1"/>
</dbReference>
<reference evidence="6" key="1">
    <citation type="submission" date="2020-11" db="EMBL/GenBank/DDBJ databases">
        <title>Gallus gallus (Chicken) genome, bGalGal1, GRCg7b, maternal haplotype autosomes + Z &amp; W.</title>
        <authorList>
            <person name="Warren W."/>
            <person name="Formenti G."/>
            <person name="Fedrigo O."/>
            <person name="Haase B."/>
            <person name="Mountcastle J."/>
            <person name="Balacco J."/>
            <person name="Tracey A."/>
            <person name="Schneider V."/>
            <person name="Okimoto R."/>
            <person name="Cheng H."/>
            <person name="Hawken R."/>
            <person name="Howe K."/>
            <person name="Jarvis E.D."/>
        </authorList>
    </citation>
    <scope>NUCLEOTIDE SEQUENCE [LARGE SCALE GENOMIC DNA]</scope>
    <source>
        <strain evidence="6">Broiler</strain>
    </source>
</reference>
<dbReference type="SMART" id="SM00248">
    <property type="entry name" value="ANK"/>
    <property type="match status" value="1"/>
</dbReference>
<dbReference type="Proteomes" id="UP000000539">
    <property type="component" value="Chromosome Z"/>
</dbReference>
<dbReference type="PROSITE" id="PS50297">
    <property type="entry name" value="ANK_REP_REGION"/>
    <property type="match status" value="1"/>
</dbReference>
<reference evidence="6" key="2">
    <citation type="submission" date="2025-08" db="UniProtKB">
        <authorList>
            <consortium name="Ensembl"/>
        </authorList>
    </citation>
    <scope>IDENTIFICATION</scope>
    <source>
        <strain evidence="6">broiler</strain>
    </source>
</reference>
<keyword evidence="4" id="KW-0040">ANK repeat</keyword>
<dbReference type="InterPro" id="IPR036770">
    <property type="entry name" value="Ankyrin_rpt-contain_sf"/>
</dbReference>
<sequence length="113" mass="12240">IPSRQAAGGPVGGRMGSATEPKRCPTHFPVYECIFKGDVRRLSVLIRTQGIGQKDSHGNTSLHLAVMLGHKECAHLLLAHNAAVKVKNAQGWTTLAEAINYGDRKMITAILRK</sequence>
<keyword evidence="2" id="KW-0143">Chaperone</keyword>
<dbReference type="Ensembl" id="ENSGALT00010038468.1">
    <property type="protein sequence ID" value="ENSGALP00010022252.1"/>
    <property type="gene ID" value="ENSGALG00010015966.1"/>
</dbReference>
<feature type="region of interest" description="Disordered" evidence="5">
    <location>
        <begin position="1"/>
        <end position="23"/>
    </location>
</feature>
<feature type="repeat" description="ANK" evidence="4">
    <location>
        <begin position="57"/>
        <end position="89"/>
    </location>
</feature>
<dbReference type="GeneTree" id="ENSGT00950000182928"/>
<evidence type="ECO:0000313" key="7">
    <source>
        <dbReference type="Proteomes" id="UP000000539"/>
    </source>
</evidence>
<dbReference type="InterPro" id="IPR002110">
    <property type="entry name" value="Ankyrin_rpt"/>
</dbReference>
<dbReference type="SUPFAM" id="SSF48403">
    <property type="entry name" value="Ankyrin repeat"/>
    <property type="match status" value="1"/>
</dbReference>
<dbReference type="PANTHER" id="PTHR12447">
    <property type="entry name" value="ANKYRIN REPEAT DOMAIN-CONTAINING PROTEIN 13"/>
    <property type="match status" value="1"/>
</dbReference>
<dbReference type="PROSITE" id="PS50088">
    <property type="entry name" value="ANK_REPEAT"/>
    <property type="match status" value="1"/>
</dbReference>
<evidence type="ECO:0000313" key="6">
    <source>
        <dbReference type="Ensembl" id="ENSGALP00010022252.1"/>
    </source>
</evidence>
<comment type="subcellular location">
    <subcellularLocation>
        <location evidence="1">Endoplasmic reticulum membrane</location>
    </subcellularLocation>
</comment>
<name>A0A8V0YW28_CHICK</name>
<dbReference type="PANTHER" id="PTHR12447:SF25">
    <property type="entry name" value="ANKYRIN REPEAT DOMAIN-CONTAINING PROTEIN 13C"/>
    <property type="match status" value="1"/>
</dbReference>
<keyword evidence="7" id="KW-1185">Reference proteome</keyword>
<evidence type="ECO:0000256" key="2">
    <source>
        <dbReference type="ARBA" id="ARBA00023186"/>
    </source>
</evidence>
<evidence type="ECO:0000256" key="4">
    <source>
        <dbReference type="PROSITE-ProRule" id="PRU00023"/>
    </source>
</evidence>
<comment type="function">
    <text evidence="3">Acts as a molecular chaperone for G protein-coupled receptors, regulating their biogenesis and exit from the ER.</text>
</comment>
<dbReference type="AlphaFoldDB" id="A0A8V0YW28"/>
<dbReference type="InterPro" id="IPR021832">
    <property type="entry name" value="ANKRD13"/>
</dbReference>
<protein>
    <submittedName>
        <fullName evidence="6">Uncharacterized protein</fullName>
    </submittedName>
</protein>
<evidence type="ECO:0000256" key="5">
    <source>
        <dbReference type="SAM" id="MobiDB-lite"/>
    </source>
</evidence>
<proteinExistence type="predicted"/>
<accession>A0A8V0YW28</accession>
<organism evidence="6 7">
    <name type="scientific">Gallus gallus</name>
    <name type="common">Chicken</name>
    <dbReference type="NCBI Taxonomy" id="9031"/>
    <lineage>
        <taxon>Eukaryota</taxon>
        <taxon>Metazoa</taxon>
        <taxon>Chordata</taxon>
        <taxon>Craniata</taxon>
        <taxon>Vertebrata</taxon>
        <taxon>Euteleostomi</taxon>
        <taxon>Archelosauria</taxon>
        <taxon>Archosauria</taxon>
        <taxon>Dinosauria</taxon>
        <taxon>Saurischia</taxon>
        <taxon>Theropoda</taxon>
        <taxon>Coelurosauria</taxon>
        <taxon>Aves</taxon>
        <taxon>Neognathae</taxon>
        <taxon>Galloanserae</taxon>
        <taxon>Galliformes</taxon>
        <taxon>Phasianidae</taxon>
        <taxon>Phasianinae</taxon>
        <taxon>Gallus</taxon>
    </lineage>
</organism>
<dbReference type="Pfam" id="PF12796">
    <property type="entry name" value="Ank_2"/>
    <property type="match status" value="1"/>
</dbReference>